<dbReference type="RefSeq" id="WP_134172535.1">
    <property type="nucleotide sequence ID" value="NZ_SODI01000001.1"/>
</dbReference>
<gene>
    <name evidence="1" type="ORF">E3T53_01635</name>
</gene>
<dbReference type="Proteomes" id="UP000298218">
    <property type="component" value="Unassembled WGS sequence"/>
</dbReference>
<reference evidence="1 2" key="1">
    <citation type="submission" date="2019-03" db="EMBL/GenBank/DDBJ databases">
        <title>Genomics of glacier-inhabiting Cryobacterium strains.</title>
        <authorList>
            <person name="Liu Q."/>
            <person name="Xin Y.-H."/>
        </authorList>
    </citation>
    <scope>NUCLEOTIDE SEQUENCE [LARGE SCALE GENOMIC DNA]</scope>
    <source>
        <strain evidence="1 2">CGMCC 1.4292</strain>
    </source>
</reference>
<accession>A0A4Y8KVT6</accession>
<dbReference type="OrthoDB" id="3817559at2"/>
<sequence length="390" mass="42174">MIRITIAAVFVLHGLIHFFGFVKAFQLADIPQLVQPISQPVGLLWLAAGMLCLIAAGALFFAPRLWWAVGAGAVVISQAVILTSWGDASVGTIANVVLLGAVIYGFASRGPLSLRAEFEHALTRVWPLVRSASGGVILEGDLASLPDPVQRYLHRSGVIGRPPVTDFRATWTGRIRSAPDSAWMTFTADQLDLVDTPERFFMMNARMKGLPVDVLHAFDDHGATMRVRLLSIRSMVDAKGSALTHAETVTLFNDLCCLAPGALLSRAITWEPIDKHTATAHFALGPNTITAELRFDDLGDLVDFVADGRGSMSPDGHTLTPLRWSTPLHDYAQVGPARVATKAEVRWHPDSGAWTYGEFELTSLAYNVANRSQPASQESDRVSGKAGLQA</sequence>
<protein>
    <submittedName>
        <fullName evidence="1">Uncharacterized protein</fullName>
    </submittedName>
</protein>
<name>A0A4Y8KVT6_9MICO</name>
<proteinExistence type="predicted"/>
<evidence type="ECO:0000313" key="1">
    <source>
        <dbReference type="EMBL" id="TFD81730.1"/>
    </source>
</evidence>
<comment type="caution">
    <text evidence="1">The sequence shown here is derived from an EMBL/GenBank/DDBJ whole genome shotgun (WGS) entry which is preliminary data.</text>
</comment>
<dbReference type="EMBL" id="SOHQ01000007">
    <property type="protein sequence ID" value="TFD81730.1"/>
    <property type="molecule type" value="Genomic_DNA"/>
</dbReference>
<dbReference type="AlphaFoldDB" id="A0A4Y8KVT6"/>
<evidence type="ECO:0000313" key="2">
    <source>
        <dbReference type="Proteomes" id="UP000298218"/>
    </source>
</evidence>
<organism evidence="1 2">
    <name type="scientific">Cryobacterium psychrophilum</name>
    <dbReference type="NCBI Taxonomy" id="41988"/>
    <lineage>
        <taxon>Bacteria</taxon>
        <taxon>Bacillati</taxon>
        <taxon>Actinomycetota</taxon>
        <taxon>Actinomycetes</taxon>
        <taxon>Micrococcales</taxon>
        <taxon>Microbacteriaceae</taxon>
        <taxon>Cryobacterium</taxon>
    </lineage>
</organism>
<dbReference type="InterPro" id="IPR046674">
    <property type="entry name" value="DUF6544"/>
</dbReference>
<keyword evidence="2" id="KW-1185">Reference proteome</keyword>
<dbReference type="Pfam" id="PF20181">
    <property type="entry name" value="DUF6544"/>
    <property type="match status" value="1"/>
</dbReference>